<feature type="domain" description="FlgD/Vpr Ig-like" evidence="3">
    <location>
        <begin position="570"/>
        <end position="619"/>
    </location>
</feature>
<evidence type="ECO:0000256" key="1">
    <source>
        <dbReference type="ARBA" id="ARBA00022729"/>
    </source>
</evidence>
<dbReference type="Gene3D" id="2.130.10.130">
    <property type="entry name" value="Integrin alpha, N-terminal"/>
    <property type="match status" value="2"/>
</dbReference>
<reference evidence="4" key="1">
    <citation type="submission" date="2020-07" db="EMBL/GenBank/DDBJ databases">
        <title>Huge and variable diversity of episymbiotic CPR bacteria and DPANN archaea in groundwater ecosystems.</title>
        <authorList>
            <person name="He C.Y."/>
            <person name="Keren R."/>
            <person name="Whittaker M."/>
            <person name="Farag I.F."/>
            <person name="Doudna J."/>
            <person name="Cate J.H.D."/>
            <person name="Banfield J.F."/>
        </authorList>
    </citation>
    <scope>NUCLEOTIDE SEQUENCE</scope>
    <source>
        <strain evidence="4">NC_groundwater_1520_Pr4_B-0.1um_53_5</strain>
    </source>
</reference>
<dbReference type="Proteomes" id="UP000736328">
    <property type="component" value="Unassembled WGS sequence"/>
</dbReference>
<evidence type="ECO:0000256" key="2">
    <source>
        <dbReference type="SAM" id="SignalP"/>
    </source>
</evidence>
<dbReference type="AlphaFoldDB" id="A0A933MLC9"/>
<dbReference type="Gene3D" id="2.60.40.4070">
    <property type="match status" value="1"/>
</dbReference>
<dbReference type="Pfam" id="PF13517">
    <property type="entry name" value="FG-GAP_3"/>
    <property type="match status" value="3"/>
</dbReference>
<gene>
    <name evidence="4" type="ORF">HY768_09100</name>
</gene>
<evidence type="ECO:0000259" key="3">
    <source>
        <dbReference type="Pfam" id="PF13860"/>
    </source>
</evidence>
<dbReference type="InterPro" id="IPR025965">
    <property type="entry name" value="FlgD/Vpr_Ig-like"/>
</dbReference>
<name>A0A933MLC9_UNCT6</name>
<accession>A0A933MLC9</accession>
<keyword evidence="1 2" id="KW-0732">Signal</keyword>
<feature type="signal peptide" evidence="2">
    <location>
        <begin position="1"/>
        <end position="23"/>
    </location>
</feature>
<dbReference type="PANTHER" id="PTHR44103:SF1">
    <property type="entry name" value="PROPROTEIN CONVERTASE P"/>
    <property type="match status" value="1"/>
</dbReference>
<comment type="caution">
    <text evidence="4">The sequence shown here is derived from an EMBL/GenBank/DDBJ whole genome shotgun (WGS) entry which is preliminary data.</text>
</comment>
<sequence length="635" mass="69145">MKKLSFPLAVLACLSISTAVSFAGTWVESSQADFADGDFNANVFTSKEGSDSGCVKSAPGAFYDLNKDGRPDIIICNLEGSYTYIYWGKHDWTYSADSSQSLPSSGSTGNSVDDIDKDGNLDILISNYYGNAVIYWGSKAGYSADNSTTLTAYAGHGNSIVDLNHDGALDILVSRMNGTEIYIFWGNKKDRRSFIRTTLSGFSSSDVAVSDLNKDGVLDIVVPNKQGNYPPAGGFTFSIPSYIYYGQKSQDSVFYNDNAKDSLETYGAYCVSIGDVDKDGWLDIVFSNHRNDATYNVNSYIYWGSATGFKTKPRQELETHSAIGNTIVDLDRDGNNDIIFANWYNDLSYKINSFVYWGPDFSARTELPTNGAHGALVGKLSNNSINDVLITNSYGGWSYIFHGVSKTGYISYDSLPSSYGHISTKDNGNIHNRGKTETYNSSVFGNGTDTYSWGTCSWNATLPVGTSLQVQLRSGNTANPDDGAWSTWSPVVKSGGKAGLANSKYTQYQVIFTTNDYFGTPTVDGFSLDYQIITGIAGGAGEESGRKYFKISNLPKLGGADIVYQLSVPERVRINIYNIEGRLVANLANTVQSSGQHQLKWEAKNASGSMVSSGIYICRAEIGRDIYFGKIVLVK</sequence>
<dbReference type="EMBL" id="JACQXR010000118">
    <property type="protein sequence ID" value="MBI4727356.1"/>
    <property type="molecule type" value="Genomic_DNA"/>
</dbReference>
<dbReference type="SUPFAM" id="SSF69318">
    <property type="entry name" value="Integrin alpha N-terminal domain"/>
    <property type="match status" value="2"/>
</dbReference>
<evidence type="ECO:0000313" key="5">
    <source>
        <dbReference type="Proteomes" id="UP000736328"/>
    </source>
</evidence>
<dbReference type="Pfam" id="PF13860">
    <property type="entry name" value="FlgD_ig"/>
    <property type="match status" value="1"/>
</dbReference>
<feature type="chain" id="PRO_5037738717" evidence="2">
    <location>
        <begin position="24"/>
        <end position="635"/>
    </location>
</feature>
<dbReference type="InterPro" id="IPR013517">
    <property type="entry name" value="FG-GAP"/>
</dbReference>
<proteinExistence type="predicted"/>
<organism evidence="4 5">
    <name type="scientific">candidate division TA06 bacterium</name>
    <dbReference type="NCBI Taxonomy" id="2250710"/>
    <lineage>
        <taxon>Bacteria</taxon>
        <taxon>Bacteria division TA06</taxon>
    </lineage>
</organism>
<evidence type="ECO:0000313" key="4">
    <source>
        <dbReference type="EMBL" id="MBI4727356.1"/>
    </source>
</evidence>
<dbReference type="PANTHER" id="PTHR44103">
    <property type="entry name" value="PROPROTEIN CONVERTASE P"/>
    <property type="match status" value="1"/>
</dbReference>
<dbReference type="InterPro" id="IPR028994">
    <property type="entry name" value="Integrin_alpha_N"/>
</dbReference>
<protein>
    <submittedName>
        <fullName evidence="4">VCBS repeat-containing protein</fullName>
    </submittedName>
</protein>